<dbReference type="GO" id="GO:0008762">
    <property type="term" value="F:UDP-N-acetylmuramate dehydrogenase activity"/>
    <property type="evidence" value="ECO:0007669"/>
    <property type="project" value="UniProtKB-UniRule"/>
</dbReference>
<proteinExistence type="inferred from homology"/>
<name>A0A229FWG8_9BURK</name>
<evidence type="ECO:0000256" key="8">
    <source>
        <dbReference type="ARBA" id="ARBA00022618"/>
    </source>
</evidence>
<dbReference type="Pfam" id="PF02873">
    <property type="entry name" value="MurB_C"/>
    <property type="match status" value="1"/>
</dbReference>
<feature type="active site" evidence="19">
    <location>
        <position position="335"/>
    </location>
</feature>
<accession>A0A229FWG8</accession>
<evidence type="ECO:0000256" key="7">
    <source>
        <dbReference type="ARBA" id="ARBA00022490"/>
    </source>
</evidence>
<evidence type="ECO:0000256" key="9">
    <source>
        <dbReference type="ARBA" id="ARBA00022630"/>
    </source>
</evidence>
<dbReference type="Gene3D" id="3.30.43.10">
    <property type="entry name" value="Uridine Diphospho-n-acetylenolpyruvylglucosamine Reductase, domain 2"/>
    <property type="match status" value="1"/>
</dbReference>
<dbReference type="GO" id="GO:0071555">
    <property type="term" value="P:cell wall organization"/>
    <property type="evidence" value="ECO:0007669"/>
    <property type="project" value="UniProtKB-KW"/>
</dbReference>
<dbReference type="InterPro" id="IPR016166">
    <property type="entry name" value="FAD-bd_PCMH"/>
</dbReference>
<comment type="caution">
    <text evidence="21">The sequence shown here is derived from an EMBL/GenBank/DDBJ whole genome shotgun (WGS) entry which is preliminary data.</text>
</comment>
<evidence type="ECO:0000256" key="11">
    <source>
        <dbReference type="ARBA" id="ARBA00022857"/>
    </source>
</evidence>
<dbReference type="InterPro" id="IPR036635">
    <property type="entry name" value="MurB_C_sf"/>
</dbReference>
<evidence type="ECO:0000256" key="5">
    <source>
        <dbReference type="ARBA" id="ARBA00012518"/>
    </source>
</evidence>
<keyword evidence="11 19" id="KW-0521">NADP</keyword>
<evidence type="ECO:0000256" key="10">
    <source>
        <dbReference type="ARBA" id="ARBA00022827"/>
    </source>
</evidence>
<sequence length="340" mass="37746">MKIELNATLREHNTFGFDVSAQYLVHLTEVVDVPELIQKAQKDNVPWQIFGGGSNLVLAKDLAGYTGLMEIKGRQLLKESATHFYIEAMAGESWHELVRWSLENNYDGLENLALIPGTVGAAPIQNIGAYGLELAQVFDSLCAFDTLSNKFIKLSKEQCDFSYRNSVFKKQPGRYVVVSVCFALSKEWKANLSYAELNKAFQGQEKVSAKDIFEKVCSIRQAKLPDPQVIGNAGSFFHNPVVGYQQHLELKKQFPLLVSYPTDASNLEGDWKLAAGWLIDQCGFKGQRQGHVGVYEKQALVLVNHGAGTGLELLGLADAIKQKVKETFGVSLTIEPIIYQ</sequence>
<keyword evidence="9 19" id="KW-0285">Flavoprotein</keyword>
<comment type="cofactor">
    <cofactor evidence="1 19">
        <name>FAD</name>
        <dbReference type="ChEBI" id="CHEBI:57692"/>
    </cofactor>
</comment>
<organism evidence="21 22">
    <name type="scientific">Polynucleobacter cosmopolitanus</name>
    <dbReference type="NCBI Taxonomy" id="351345"/>
    <lineage>
        <taxon>Bacteria</taxon>
        <taxon>Pseudomonadati</taxon>
        <taxon>Pseudomonadota</taxon>
        <taxon>Betaproteobacteria</taxon>
        <taxon>Burkholderiales</taxon>
        <taxon>Burkholderiaceae</taxon>
        <taxon>Polynucleobacter</taxon>
    </lineage>
</organism>
<keyword evidence="8 19" id="KW-0132">Cell division</keyword>
<comment type="subcellular location">
    <subcellularLocation>
        <location evidence="3 19">Cytoplasm</location>
    </subcellularLocation>
</comment>
<evidence type="ECO:0000256" key="17">
    <source>
        <dbReference type="ARBA" id="ARBA00031026"/>
    </source>
</evidence>
<evidence type="ECO:0000313" key="21">
    <source>
        <dbReference type="EMBL" id="OXL16253.1"/>
    </source>
</evidence>
<dbReference type="SUPFAM" id="SSF56176">
    <property type="entry name" value="FAD-binding/transporter-associated domain-like"/>
    <property type="match status" value="1"/>
</dbReference>
<keyword evidence="14 19" id="KW-0560">Oxidoreductase</keyword>
<evidence type="ECO:0000256" key="4">
    <source>
        <dbReference type="ARBA" id="ARBA00004752"/>
    </source>
</evidence>
<comment type="pathway">
    <text evidence="4 19">Cell wall biogenesis; peptidoglycan biosynthesis.</text>
</comment>
<dbReference type="SUPFAM" id="SSF56194">
    <property type="entry name" value="Uridine diphospho-N-Acetylenolpyruvylglucosamine reductase, MurB, C-terminal domain"/>
    <property type="match status" value="1"/>
</dbReference>
<evidence type="ECO:0000256" key="14">
    <source>
        <dbReference type="ARBA" id="ARBA00023002"/>
    </source>
</evidence>
<evidence type="ECO:0000256" key="6">
    <source>
        <dbReference type="ARBA" id="ARBA00015188"/>
    </source>
</evidence>
<dbReference type="GO" id="GO:0009252">
    <property type="term" value="P:peptidoglycan biosynthetic process"/>
    <property type="evidence" value="ECO:0007669"/>
    <property type="project" value="UniProtKB-UniRule"/>
</dbReference>
<dbReference type="InterPro" id="IPR006094">
    <property type="entry name" value="Oxid_FAD_bind_N"/>
</dbReference>
<dbReference type="InterPro" id="IPR011601">
    <property type="entry name" value="MurB_C"/>
</dbReference>
<comment type="catalytic activity">
    <reaction evidence="18 19">
        <text>UDP-N-acetyl-alpha-D-muramate + NADP(+) = UDP-N-acetyl-3-O-(1-carboxyvinyl)-alpha-D-glucosamine + NADPH + H(+)</text>
        <dbReference type="Rhea" id="RHEA:12248"/>
        <dbReference type="ChEBI" id="CHEBI:15378"/>
        <dbReference type="ChEBI" id="CHEBI:57783"/>
        <dbReference type="ChEBI" id="CHEBI:58349"/>
        <dbReference type="ChEBI" id="CHEBI:68483"/>
        <dbReference type="ChEBI" id="CHEBI:70757"/>
        <dbReference type="EC" id="1.3.1.98"/>
    </reaction>
</comment>
<evidence type="ECO:0000256" key="19">
    <source>
        <dbReference type="HAMAP-Rule" id="MF_00037"/>
    </source>
</evidence>
<feature type="domain" description="FAD-binding PCMH-type" evidence="20">
    <location>
        <begin position="17"/>
        <end position="187"/>
    </location>
</feature>
<keyword evidence="10 19" id="KW-0274">FAD</keyword>
<evidence type="ECO:0000256" key="3">
    <source>
        <dbReference type="ARBA" id="ARBA00004496"/>
    </source>
</evidence>
<dbReference type="Gene3D" id="3.90.78.10">
    <property type="entry name" value="UDP-N-acetylenolpyruvoylglucosamine reductase, C-terminal domain"/>
    <property type="match status" value="1"/>
</dbReference>
<dbReference type="Gene3D" id="3.30.465.10">
    <property type="match status" value="1"/>
</dbReference>
<reference evidence="21 22" key="1">
    <citation type="submission" date="2017-06" db="EMBL/GenBank/DDBJ databases">
        <title>Reclassification of a Polynucleobacter cosmopolitanus strain isolated from tropical Lake Victoria as Polynucleobacter victoriensis comb. nov.</title>
        <authorList>
            <person name="Hahn M.W."/>
        </authorList>
    </citation>
    <scope>NUCLEOTIDE SEQUENCE [LARGE SCALE GENOMIC DNA]</scope>
    <source>
        <strain evidence="21 22">MWH-MoIso2</strain>
    </source>
</reference>
<dbReference type="OrthoDB" id="9804753at2"/>
<evidence type="ECO:0000256" key="15">
    <source>
        <dbReference type="ARBA" id="ARBA00023306"/>
    </source>
</evidence>
<comment type="function">
    <text evidence="2 19">Cell wall formation.</text>
</comment>
<dbReference type="InterPro" id="IPR016167">
    <property type="entry name" value="FAD-bd_PCMH_sub1"/>
</dbReference>
<dbReference type="PANTHER" id="PTHR21071">
    <property type="entry name" value="UDP-N-ACETYLENOLPYRUVOYLGLUCOSAMINE REDUCTASE"/>
    <property type="match status" value="1"/>
</dbReference>
<evidence type="ECO:0000256" key="16">
    <source>
        <dbReference type="ARBA" id="ARBA00023316"/>
    </source>
</evidence>
<dbReference type="RefSeq" id="WP_089515279.1">
    <property type="nucleotide sequence ID" value="NZ_NJGG01000001.1"/>
</dbReference>
<evidence type="ECO:0000313" key="22">
    <source>
        <dbReference type="Proteomes" id="UP000215188"/>
    </source>
</evidence>
<dbReference type="PANTHER" id="PTHR21071:SF4">
    <property type="entry name" value="UDP-N-ACETYLENOLPYRUVOYLGLUCOSAMINE REDUCTASE"/>
    <property type="match status" value="1"/>
</dbReference>
<evidence type="ECO:0000256" key="18">
    <source>
        <dbReference type="ARBA" id="ARBA00048914"/>
    </source>
</evidence>
<evidence type="ECO:0000259" key="20">
    <source>
        <dbReference type="PROSITE" id="PS51387"/>
    </source>
</evidence>
<dbReference type="GO" id="GO:0008360">
    <property type="term" value="P:regulation of cell shape"/>
    <property type="evidence" value="ECO:0007669"/>
    <property type="project" value="UniProtKB-KW"/>
</dbReference>
<dbReference type="GO" id="GO:0071949">
    <property type="term" value="F:FAD binding"/>
    <property type="evidence" value="ECO:0007669"/>
    <property type="project" value="InterPro"/>
</dbReference>
<dbReference type="PROSITE" id="PS51387">
    <property type="entry name" value="FAD_PCMH"/>
    <property type="match status" value="1"/>
</dbReference>
<dbReference type="InterPro" id="IPR016169">
    <property type="entry name" value="FAD-bd_PCMH_sub2"/>
</dbReference>
<dbReference type="HAMAP" id="MF_00037">
    <property type="entry name" value="MurB"/>
    <property type="match status" value="1"/>
</dbReference>
<protein>
    <recommendedName>
        <fullName evidence="6 19">UDP-N-acetylenolpyruvoylglucosamine reductase</fullName>
        <ecNumber evidence="5 19">1.3.1.98</ecNumber>
    </recommendedName>
    <alternativeName>
        <fullName evidence="17 19">UDP-N-acetylmuramate dehydrogenase</fullName>
    </alternativeName>
</protein>
<dbReference type="NCBIfam" id="NF000755">
    <property type="entry name" value="PRK00046.1"/>
    <property type="match status" value="1"/>
</dbReference>
<keyword evidence="7 19" id="KW-0963">Cytoplasm</keyword>
<dbReference type="AlphaFoldDB" id="A0A229FWG8"/>
<dbReference type="Proteomes" id="UP000215188">
    <property type="component" value="Unassembled WGS sequence"/>
</dbReference>
<keyword evidence="13 19" id="KW-0573">Peptidoglycan synthesis</keyword>
<dbReference type="EC" id="1.3.1.98" evidence="5 19"/>
<dbReference type="EMBL" id="NJGG01000001">
    <property type="protein sequence ID" value="OXL16253.1"/>
    <property type="molecule type" value="Genomic_DNA"/>
</dbReference>
<keyword evidence="16 19" id="KW-0961">Cell wall biogenesis/degradation</keyword>
<keyword evidence="12 19" id="KW-0133">Cell shape</keyword>
<dbReference type="UniPathway" id="UPA00219"/>
<keyword evidence="22" id="KW-1185">Reference proteome</keyword>
<evidence type="ECO:0000256" key="1">
    <source>
        <dbReference type="ARBA" id="ARBA00001974"/>
    </source>
</evidence>
<feature type="active site" description="Proton donor" evidence="19">
    <location>
        <position position="235"/>
    </location>
</feature>
<dbReference type="GO" id="GO:0005829">
    <property type="term" value="C:cytosol"/>
    <property type="evidence" value="ECO:0007669"/>
    <property type="project" value="TreeGrafter"/>
</dbReference>
<evidence type="ECO:0000256" key="12">
    <source>
        <dbReference type="ARBA" id="ARBA00022960"/>
    </source>
</evidence>
<keyword evidence="15 19" id="KW-0131">Cell cycle</keyword>
<dbReference type="Pfam" id="PF01565">
    <property type="entry name" value="FAD_binding_4"/>
    <property type="match status" value="1"/>
</dbReference>
<evidence type="ECO:0000256" key="13">
    <source>
        <dbReference type="ARBA" id="ARBA00022984"/>
    </source>
</evidence>
<comment type="similarity">
    <text evidence="19">Belongs to the MurB family.</text>
</comment>
<dbReference type="GO" id="GO:0051301">
    <property type="term" value="P:cell division"/>
    <property type="evidence" value="ECO:0007669"/>
    <property type="project" value="UniProtKB-KW"/>
</dbReference>
<dbReference type="NCBIfam" id="TIGR00179">
    <property type="entry name" value="murB"/>
    <property type="match status" value="1"/>
</dbReference>
<dbReference type="InterPro" id="IPR036318">
    <property type="entry name" value="FAD-bd_PCMH-like_sf"/>
</dbReference>
<feature type="active site" evidence="19">
    <location>
        <position position="164"/>
    </location>
</feature>
<dbReference type="InterPro" id="IPR003170">
    <property type="entry name" value="MurB"/>
</dbReference>
<gene>
    <name evidence="19" type="primary">murB</name>
    <name evidence="21" type="ORF">AOC33_04045</name>
</gene>
<evidence type="ECO:0000256" key="2">
    <source>
        <dbReference type="ARBA" id="ARBA00003921"/>
    </source>
</evidence>